<feature type="non-terminal residue" evidence="1">
    <location>
        <position position="14"/>
    </location>
</feature>
<protein>
    <submittedName>
        <fullName evidence="1">Uncharacterized protein</fullName>
    </submittedName>
</protein>
<evidence type="ECO:0000313" key="2">
    <source>
        <dbReference type="Proteomes" id="UP000265520"/>
    </source>
</evidence>
<dbReference type="EMBL" id="LXQA010402989">
    <property type="protein sequence ID" value="MCI49556.1"/>
    <property type="molecule type" value="Genomic_DNA"/>
</dbReference>
<name>A0A392SNW3_9FABA</name>
<sequence length="14" mass="1534">MENDRVIVMAGTVV</sequence>
<proteinExistence type="predicted"/>
<accession>A0A392SNW3</accession>
<reference evidence="1 2" key="1">
    <citation type="journal article" date="2018" name="Front. Plant Sci.">
        <title>Red Clover (Trifolium pratense) and Zigzag Clover (T. medium) - A Picture of Genomic Similarities and Differences.</title>
        <authorList>
            <person name="Dluhosova J."/>
            <person name="Istvanek J."/>
            <person name="Nedelnik J."/>
            <person name="Repkova J."/>
        </authorList>
    </citation>
    <scope>NUCLEOTIDE SEQUENCE [LARGE SCALE GENOMIC DNA]</scope>
    <source>
        <strain evidence="2">cv. 10/8</strain>
        <tissue evidence="1">Leaf</tissue>
    </source>
</reference>
<dbReference type="Proteomes" id="UP000265520">
    <property type="component" value="Unassembled WGS sequence"/>
</dbReference>
<evidence type="ECO:0000313" key="1">
    <source>
        <dbReference type="EMBL" id="MCI49556.1"/>
    </source>
</evidence>
<organism evidence="1 2">
    <name type="scientific">Trifolium medium</name>
    <dbReference type="NCBI Taxonomy" id="97028"/>
    <lineage>
        <taxon>Eukaryota</taxon>
        <taxon>Viridiplantae</taxon>
        <taxon>Streptophyta</taxon>
        <taxon>Embryophyta</taxon>
        <taxon>Tracheophyta</taxon>
        <taxon>Spermatophyta</taxon>
        <taxon>Magnoliopsida</taxon>
        <taxon>eudicotyledons</taxon>
        <taxon>Gunneridae</taxon>
        <taxon>Pentapetalae</taxon>
        <taxon>rosids</taxon>
        <taxon>fabids</taxon>
        <taxon>Fabales</taxon>
        <taxon>Fabaceae</taxon>
        <taxon>Papilionoideae</taxon>
        <taxon>50 kb inversion clade</taxon>
        <taxon>NPAAA clade</taxon>
        <taxon>Hologalegina</taxon>
        <taxon>IRL clade</taxon>
        <taxon>Trifolieae</taxon>
        <taxon>Trifolium</taxon>
    </lineage>
</organism>
<keyword evidence="2" id="KW-1185">Reference proteome</keyword>
<comment type="caution">
    <text evidence="1">The sequence shown here is derived from an EMBL/GenBank/DDBJ whole genome shotgun (WGS) entry which is preliminary data.</text>
</comment>